<dbReference type="AlphaFoldDB" id="A0A1Y3AZA3"/>
<gene>
    <name evidence="1" type="ORF">BLA29_014186</name>
</gene>
<dbReference type="Gene3D" id="1.10.287.10">
    <property type="entry name" value="S15/NS1, RNA-binding"/>
    <property type="match status" value="1"/>
</dbReference>
<sequence length="114" mass="14094">AEYTVKIRNNLHHFTKIDKYDARRKIRQETLKNRRAHLLNDLYYQDRERYDRLIQLLGITHVPPKLGQITYKPTRKGEIRRLTREYCERIKEEKLEQYHAELKEKQSTLDDERR</sequence>
<protein>
    <recommendedName>
        <fullName evidence="3">28S ribosomal protein S15, mitochondrial</fullName>
    </recommendedName>
</protein>
<reference evidence="1 2" key="1">
    <citation type="submission" date="2017-03" db="EMBL/GenBank/DDBJ databases">
        <title>Genome Survey of Euroglyphus maynei.</title>
        <authorList>
            <person name="Arlian L.G."/>
            <person name="Morgan M.S."/>
            <person name="Rider S.D."/>
        </authorList>
    </citation>
    <scope>NUCLEOTIDE SEQUENCE [LARGE SCALE GENOMIC DNA]</scope>
    <source>
        <strain evidence="1">Arlian Lab</strain>
        <tissue evidence="1">Whole body</tissue>
    </source>
</reference>
<feature type="non-terminal residue" evidence="1">
    <location>
        <position position="1"/>
    </location>
</feature>
<dbReference type="Proteomes" id="UP000194236">
    <property type="component" value="Unassembled WGS sequence"/>
</dbReference>
<evidence type="ECO:0000313" key="1">
    <source>
        <dbReference type="EMBL" id="OTF73108.1"/>
    </source>
</evidence>
<proteinExistence type="predicted"/>
<evidence type="ECO:0008006" key="3">
    <source>
        <dbReference type="Google" id="ProtNLM"/>
    </source>
</evidence>
<feature type="non-terminal residue" evidence="1">
    <location>
        <position position="114"/>
    </location>
</feature>
<comment type="caution">
    <text evidence="1">The sequence shown here is derived from an EMBL/GenBank/DDBJ whole genome shotgun (WGS) entry which is preliminary data.</text>
</comment>
<accession>A0A1Y3AZA3</accession>
<organism evidence="1 2">
    <name type="scientific">Euroglyphus maynei</name>
    <name type="common">Mayne's house dust mite</name>
    <dbReference type="NCBI Taxonomy" id="6958"/>
    <lineage>
        <taxon>Eukaryota</taxon>
        <taxon>Metazoa</taxon>
        <taxon>Ecdysozoa</taxon>
        <taxon>Arthropoda</taxon>
        <taxon>Chelicerata</taxon>
        <taxon>Arachnida</taxon>
        <taxon>Acari</taxon>
        <taxon>Acariformes</taxon>
        <taxon>Sarcoptiformes</taxon>
        <taxon>Astigmata</taxon>
        <taxon>Psoroptidia</taxon>
        <taxon>Analgoidea</taxon>
        <taxon>Pyroglyphidae</taxon>
        <taxon>Pyroglyphinae</taxon>
        <taxon>Euroglyphus</taxon>
    </lineage>
</organism>
<dbReference type="SUPFAM" id="SSF47060">
    <property type="entry name" value="S15/NS1 RNA-binding domain"/>
    <property type="match status" value="1"/>
</dbReference>
<evidence type="ECO:0000313" key="2">
    <source>
        <dbReference type="Proteomes" id="UP000194236"/>
    </source>
</evidence>
<dbReference type="OrthoDB" id="441444at2759"/>
<keyword evidence="2" id="KW-1185">Reference proteome</keyword>
<dbReference type="EMBL" id="MUJZ01053091">
    <property type="protein sequence ID" value="OTF73108.1"/>
    <property type="molecule type" value="Genomic_DNA"/>
</dbReference>
<name>A0A1Y3AZA3_EURMA</name>
<dbReference type="InterPro" id="IPR009068">
    <property type="entry name" value="uS15_NS1_RNA-bd_sf"/>
</dbReference>